<comment type="caution">
    <text evidence="2">The sequence shown here is derived from an EMBL/GenBank/DDBJ whole genome shotgun (WGS) entry which is preliminary data.</text>
</comment>
<protein>
    <submittedName>
        <fullName evidence="2">Cytochrome c</fullName>
    </submittedName>
</protein>
<dbReference type="AlphaFoldDB" id="A0A9W6G254"/>
<dbReference type="EMBL" id="BSDS01000002">
    <property type="protein sequence ID" value="GLI38987.1"/>
    <property type="molecule type" value="Genomic_DNA"/>
</dbReference>
<keyword evidence="1" id="KW-0732">Signal</keyword>
<dbReference type="SUPFAM" id="SSF48695">
    <property type="entry name" value="Multiheme cytochromes"/>
    <property type="match status" value="1"/>
</dbReference>
<evidence type="ECO:0000256" key="1">
    <source>
        <dbReference type="SAM" id="SignalP"/>
    </source>
</evidence>
<feature type="chain" id="PRO_5040952712" evidence="1">
    <location>
        <begin position="24"/>
        <end position="142"/>
    </location>
</feature>
<evidence type="ECO:0000313" key="2">
    <source>
        <dbReference type="EMBL" id="GLI38987.1"/>
    </source>
</evidence>
<feature type="signal peptide" evidence="1">
    <location>
        <begin position="1"/>
        <end position="23"/>
    </location>
</feature>
<organism evidence="2 3">
    <name type="scientific">Geobacter hydrogenophilus</name>
    <dbReference type="NCBI Taxonomy" id="40983"/>
    <lineage>
        <taxon>Bacteria</taxon>
        <taxon>Pseudomonadati</taxon>
        <taxon>Thermodesulfobacteriota</taxon>
        <taxon>Desulfuromonadia</taxon>
        <taxon>Geobacterales</taxon>
        <taxon>Geobacteraceae</taxon>
        <taxon>Geobacter</taxon>
    </lineage>
</organism>
<accession>A0A9W6G254</accession>
<proteinExistence type="predicted"/>
<dbReference type="InterPro" id="IPR036280">
    <property type="entry name" value="Multihaem_cyt_sf"/>
</dbReference>
<dbReference type="RefSeq" id="WP_214185379.1">
    <property type="nucleotide sequence ID" value="NZ_BSDS01000002.1"/>
</dbReference>
<evidence type="ECO:0000313" key="3">
    <source>
        <dbReference type="Proteomes" id="UP001144352"/>
    </source>
</evidence>
<name>A0A9W6G254_9BACT</name>
<reference evidence="2" key="1">
    <citation type="submission" date="2022-12" db="EMBL/GenBank/DDBJ databases">
        <title>Reference genome sequencing for broad-spectrum identification of bacterial and archaeal isolates by mass spectrometry.</title>
        <authorList>
            <person name="Sekiguchi Y."/>
            <person name="Tourlousse D.M."/>
        </authorList>
    </citation>
    <scope>NUCLEOTIDE SEQUENCE</scope>
    <source>
        <strain evidence="2">H2</strain>
    </source>
</reference>
<keyword evidence="3" id="KW-1185">Reference proteome</keyword>
<gene>
    <name evidence="2" type="ORF">GHYDROH2_24880</name>
</gene>
<dbReference type="Gene3D" id="3.90.10.10">
    <property type="entry name" value="Cytochrome C3"/>
    <property type="match status" value="1"/>
</dbReference>
<sequence length="142" mass="15432">MSFVKQGIGVCIAVLVFSGAGIAAPEVPDSAVNPHSTPESCGICHVLSKEKLESFFVAKATKRQLLTNQVALCRQCHGMEFGHGIGMKPVMNREGLPLAEDGTITCAITCHSMHIKNPANQEQERYHLRLPLSTICFSCHEK</sequence>
<dbReference type="Proteomes" id="UP001144352">
    <property type="component" value="Unassembled WGS sequence"/>
</dbReference>